<dbReference type="InterPro" id="IPR001680">
    <property type="entry name" value="WD40_rpt"/>
</dbReference>
<name>A0ABN2EPV7_9ACTN</name>
<keyword evidence="3" id="KW-1185">Reference proteome</keyword>
<accession>A0ABN2EPV7</accession>
<comment type="caution">
    <text evidence="2">The sequence shown here is derived from an EMBL/GenBank/DDBJ whole genome shotgun (WGS) entry which is preliminary data.</text>
</comment>
<dbReference type="PROSITE" id="PS50082">
    <property type="entry name" value="WD_REPEATS_2"/>
    <property type="match status" value="1"/>
</dbReference>
<feature type="repeat" description="WD" evidence="1">
    <location>
        <begin position="495"/>
        <end position="532"/>
    </location>
</feature>
<dbReference type="SUPFAM" id="SSF50998">
    <property type="entry name" value="Quinoprotein alcohol dehydrogenase-like"/>
    <property type="match status" value="1"/>
</dbReference>
<evidence type="ECO:0000313" key="2">
    <source>
        <dbReference type="EMBL" id="GAA1613983.1"/>
    </source>
</evidence>
<dbReference type="PANTHER" id="PTHR19879:SF9">
    <property type="entry name" value="TRANSCRIPTION INITIATION FACTOR TFIID SUBUNIT 5"/>
    <property type="match status" value="1"/>
</dbReference>
<evidence type="ECO:0000313" key="3">
    <source>
        <dbReference type="Proteomes" id="UP001500064"/>
    </source>
</evidence>
<dbReference type="PROSITE" id="PS50294">
    <property type="entry name" value="WD_REPEATS_REGION"/>
    <property type="match status" value="1"/>
</dbReference>
<dbReference type="Proteomes" id="UP001500064">
    <property type="component" value="Unassembled WGS sequence"/>
</dbReference>
<dbReference type="Gene3D" id="2.130.10.10">
    <property type="entry name" value="YVTN repeat-like/Quinoprotein amine dehydrogenase"/>
    <property type="match status" value="3"/>
</dbReference>
<dbReference type="EMBL" id="BAAAMU010000003">
    <property type="protein sequence ID" value="GAA1613983.1"/>
    <property type="molecule type" value="Genomic_DNA"/>
</dbReference>
<dbReference type="Pfam" id="PF00400">
    <property type="entry name" value="WD40"/>
    <property type="match status" value="1"/>
</dbReference>
<keyword evidence="1" id="KW-0853">WD repeat</keyword>
<evidence type="ECO:0008006" key="4">
    <source>
        <dbReference type="Google" id="ProtNLM"/>
    </source>
</evidence>
<proteinExistence type="predicted"/>
<dbReference type="RefSeq" id="WP_346101444.1">
    <property type="nucleotide sequence ID" value="NZ_BAAAMU010000003.1"/>
</dbReference>
<organism evidence="2 3">
    <name type="scientific">Nonomuraea maheshkhaliensis</name>
    <dbReference type="NCBI Taxonomy" id="419590"/>
    <lineage>
        <taxon>Bacteria</taxon>
        <taxon>Bacillati</taxon>
        <taxon>Actinomycetota</taxon>
        <taxon>Actinomycetes</taxon>
        <taxon>Streptosporangiales</taxon>
        <taxon>Streptosporangiaceae</taxon>
        <taxon>Nonomuraea</taxon>
    </lineage>
</organism>
<gene>
    <name evidence="2" type="ORF">GCM10009733_007660</name>
</gene>
<protein>
    <recommendedName>
        <fullName evidence="4">WD40 repeat domain-containing protein</fullName>
    </recommendedName>
</protein>
<dbReference type="InterPro" id="IPR015943">
    <property type="entry name" value="WD40/YVTN_repeat-like_dom_sf"/>
</dbReference>
<dbReference type="SMART" id="SM00320">
    <property type="entry name" value="WD40"/>
    <property type="match status" value="2"/>
</dbReference>
<sequence>MRSLEGAHRAGLLRVSGGTYQFRHLRLQEWLATRPEPEPTSGRPLTRFLSLTLLAVSLLATAPLLASLPADTSGATLYVGTEGSWYFTDDGRTLVAQTADEPHLRFWDVGTGRSFDPALPSGHPHDRNPVLSPDRRLIALTSAARQKLTLLDAVTGRVLNTWPLPARESSSDSYHVTFSPDGTRAVIELNPAFTLYLLDLRTGRQLGGRLVDNAQSKNFTADGTLLTAGARTDENEVNVLRVWNARTGERIDRERIGYRRGEAPYLDPKGDLLVVVLPSGDTQLWDPRTPRPLGAPLSGTYRVRGDHLVRQAADGVHTRRLRGEPTLQHFPALRDHVVSGTTLVGVTSRGEVRAYHLPTGQETARIDTGLGAGLKPFLHPDGRTLALSAESGTTSLWDLPSGSRIADLETGDAYTYFGRHTVLVERFLRQPGAPADLRTLEVFDLRTRARASAPLPGYPSADSLSPALDRLAVLTPDKRSLELWEVATGRRLTVLTGHTGQIINYRFSPDGSVLAAKSDDGIIRIWRLKPGV</sequence>
<dbReference type="PANTHER" id="PTHR19879">
    <property type="entry name" value="TRANSCRIPTION INITIATION FACTOR TFIID"/>
    <property type="match status" value="1"/>
</dbReference>
<dbReference type="InterPro" id="IPR011047">
    <property type="entry name" value="Quinoprotein_ADH-like_sf"/>
</dbReference>
<reference evidence="2 3" key="1">
    <citation type="journal article" date="2019" name="Int. J. Syst. Evol. Microbiol.">
        <title>The Global Catalogue of Microorganisms (GCM) 10K type strain sequencing project: providing services to taxonomists for standard genome sequencing and annotation.</title>
        <authorList>
            <consortium name="The Broad Institute Genomics Platform"/>
            <consortium name="The Broad Institute Genome Sequencing Center for Infectious Disease"/>
            <person name="Wu L."/>
            <person name="Ma J."/>
        </authorList>
    </citation>
    <scope>NUCLEOTIDE SEQUENCE [LARGE SCALE GENOMIC DNA]</scope>
    <source>
        <strain evidence="2 3">JCM 13929</strain>
    </source>
</reference>
<evidence type="ECO:0000256" key="1">
    <source>
        <dbReference type="PROSITE-ProRule" id="PRU00221"/>
    </source>
</evidence>